<organism evidence="4 5">
    <name type="scientific">Knipowitschia caucasica</name>
    <name type="common">Caucasian dwarf goby</name>
    <name type="synonym">Pomatoschistus caucasicus</name>
    <dbReference type="NCBI Taxonomy" id="637954"/>
    <lineage>
        <taxon>Eukaryota</taxon>
        <taxon>Metazoa</taxon>
        <taxon>Chordata</taxon>
        <taxon>Craniata</taxon>
        <taxon>Vertebrata</taxon>
        <taxon>Euteleostomi</taxon>
        <taxon>Actinopterygii</taxon>
        <taxon>Neopterygii</taxon>
        <taxon>Teleostei</taxon>
        <taxon>Neoteleostei</taxon>
        <taxon>Acanthomorphata</taxon>
        <taxon>Gobiaria</taxon>
        <taxon>Gobiiformes</taxon>
        <taxon>Gobioidei</taxon>
        <taxon>Gobiidae</taxon>
        <taxon>Gobiinae</taxon>
        <taxon>Knipowitschia</taxon>
    </lineage>
</organism>
<evidence type="ECO:0000256" key="2">
    <source>
        <dbReference type="SAM" id="MobiDB-lite"/>
    </source>
</evidence>
<keyword evidence="3" id="KW-1133">Transmembrane helix</keyword>
<feature type="transmembrane region" description="Helical" evidence="3">
    <location>
        <begin position="177"/>
        <end position="195"/>
    </location>
</feature>
<feature type="coiled-coil region" evidence="1">
    <location>
        <begin position="64"/>
        <end position="98"/>
    </location>
</feature>
<keyword evidence="3" id="KW-0472">Membrane</keyword>
<feature type="region of interest" description="Disordered" evidence="2">
    <location>
        <begin position="149"/>
        <end position="170"/>
    </location>
</feature>
<sequence length="210" mass="23702">MQLVRPVCRRGCRERPLCGSDLNLPRIRSADLILGRIEGGSAPESVAIWDICYVRQKEEELFESKELSQKQRDESSELEKLVENMNAYQEDQHQTIQELRHQAEVLVAQNKASELALSTLHKDQEEVLEEGRLSQSEVLCSDDANERVCEPPLADDTSEPGKEETPETPNGFNRVKFAAAFLYAAGLGLCSYISYRMGSDNLYESGLPFY</sequence>
<name>A0AAV2J542_KNICA</name>
<dbReference type="Proteomes" id="UP001497482">
    <property type="component" value="Chromosome 10"/>
</dbReference>
<keyword evidence="5" id="KW-1185">Reference proteome</keyword>
<proteinExistence type="predicted"/>
<evidence type="ECO:0000256" key="3">
    <source>
        <dbReference type="SAM" id="Phobius"/>
    </source>
</evidence>
<evidence type="ECO:0000313" key="4">
    <source>
        <dbReference type="EMBL" id="CAL1572013.1"/>
    </source>
</evidence>
<protein>
    <submittedName>
        <fullName evidence="4">Uncharacterized protein</fullName>
    </submittedName>
</protein>
<keyword evidence="3" id="KW-0812">Transmembrane</keyword>
<gene>
    <name evidence="4" type="ORF">KC01_LOCUS4063</name>
</gene>
<dbReference type="AlphaFoldDB" id="A0AAV2J542"/>
<keyword evidence="1" id="KW-0175">Coiled coil</keyword>
<accession>A0AAV2J542</accession>
<evidence type="ECO:0000313" key="5">
    <source>
        <dbReference type="Proteomes" id="UP001497482"/>
    </source>
</evidence>
<evidence type="ECO:0000256" key="1">
    <source>
        <dbReference type="SAM" id="Coils"/>
    </source>
</evidence>
<dbReference type="EMBL" id="OZ035832">
    <property type="protein sequence ID" value="CAL1572013.1"/>
    <property type="molecule type" value="Genomic_DNA"/>
</dbReference>
<reference evidence="4 5" key="1">
    <citation type="submission" date="2024-04" db="EMBL/GenBank/DDBJ databases">
        <authorList>
            <person name="Waldvogel A.-M."/>
            <person name="Schoenle A."/>
        </authorList>
    </citation>
    <scope>NUCLEOTIDE SEQUENCE [LARGE SCALE GENOMIC DNA]</scope>
</reference>